<dbReference type="PROSITE" id="PS01148">
    <property type="entry name" value="UPF0033"/>
    <property type="match status" value="1"/>
</dbReference>
<dbReference type="Gene3D" id="3.30.110.40">
    <property type="entry name" value="TusA-like domain"/>
    <property type="match status" value="1"/>
</dbReference>
<dbReference type="PANTHER" id="PTHR33279:SF6">
    <property type="entry name" value="SULFUR CARRIER PROTEIN YEDF-RELATED"/>
    <property type="match status" value="1"/>
</dbReference>
<keyword evidence="4" id="KW-1185">Reference proteome</keyword>
<dbReference type="SUPFAM" id="SSF64307">
    <property type="entry name" value="SirA-like"/>
    <property type="match status" value="1"/>
</dbReference>
<dbReference type="OrthoDB" id="9796234at2"/>
<protein>
    <submittedName>
        <fullName evidence="3">TusA-related sulfurtransferase</fullName>
    </submittedName>
</protein>
<comment type="similarity">
    <text evidence="1">Belongs to the sulfur carrier protein TusA family.</text>
</comment>
<dbReference type="PANTHER" id="PTHR33279">
    <property type="entry name" value="SULFUR CARRIER PROTEIN YEDF-RELATED"/>
    <property type="match status" value="1"/>
</dbReference>
<gene>
    <name evidence="3" type="ORF">SAMN02746019_00020480</name>
</gene>
<reference evidence="4" key="1">
    <citation type="submission" date="2017-06" db="EMBL/GenBank/DDBJ databases">
        <authorList>
            <person name="Varghese N."/>
            <person name="Submissions S."/>
        </authorList>
    </citation>
    <scope>NUCLEOTIDE SEQUENCE [LARGE SCALE GENOMIC DNA]</scope>
    <source>
        <strain evidence="4">JAD2</strain>
    </source>
</reference>
<dbReference type="RefSeq" id="WP_088572476.1">
    <property type="nucleotide sequence ID" value="NZ_FYEK01000077.1"/>
</dbReference>
<dbReference type="AlphaFoldDB" id="A0A212RTA7"/>
<dbReference type="InterPro" id="IPR036868">
    <property type="entry name" value="TusA-like_sf"/>
</dbReference>
<evidence type="ECO:0000259" key="2">
    <source>
        <dbReference type="PROSITE" id="PS01148"/>
    </source>
</evidence>
<keyword evidence="3" id="KW-0808">Transferase</keyword>
<dbReference type="EMBL" id="FYEK01000077">
    <property type="protein sequence ID" value="SNB75838.1"/>
    <property type="molecule type" value="Genomic_DNA"/>
</dbReference>
<name>A0A212RTA7_9CHLR</name>
<sequence>MQEEREIQALRPTRELDIRGEVCPYTYVKTRLALEELEVGQVLRVLVDYEPATHNVPRSVAVQGDEVLRVEPIGEGAWAIWIRKRNPYF</sequence>
<proteinExistence type="inferred from homology"/>
<evidence type="ECO:0000313" key="3">
    <source>
        <dbReference type="EMBL" id="SNB75838.1"/>
    </source>
</evidence>
<organism evidence="3 4">
    <name type="scientific">Thermoflexus hugenholtzii JAD2</name>
    <dbReference type="NCBI Taxonomy" id="877466"/>
    <lineage>
        <taxon>Bacteria</taxon>
        <taxon>Bacillati</taxon>
        <taxon>Chloroflexota</taxon>
        <taxon>Thermoflexia</taxon>
        <taxon>Thermoflexales</taxon>
        <taxon>Thermoflexaceae</taxon>
        <taxon>Thermoflexus</taxon>
    </lineage>
</organism>
<dbReference type="CDD" id="cd00291">
    <property type="entry name" value="SirA_YedF_YeeD"/>
    <property type="match status" value="1"/>
</dbReference>
<dbReference type="Pfam" id="PF01206">
    <property type="entry name" value="TusA"/>
    <property type="match status" value="1"/>
</dbReference>
<evidence type="ECO:0000256" key="1">
    <source>
        <dbReference type="ARBA" id="ARBA00008984"/>
    </source>
</evidence>
<dbReference type="Proteomes" id="UP000197025">
    <property type="component" value="Unassembled WGS sequence"/>
</dbReference>
<dbReference type="InterPro" id="IPR001455">
    <property type="entry name" value="TusA-like"/>
</dbReference>
<dbReference type="InParanoid" id="A0A212RTA7"/>
<accession>A0A212RTA7</accession>
<dbReference type="GO" id="GO:0016740">
    <property type="term" value="F:transferase activity"/>
    <property type="evidence" value="ECO:0007669"/>
    <property type="project" value="UniProtKB-KW"/>
</dbReference>
<feature type="domain" description="UPF0033" evidence="2">
    <location>
        <begin position="16"/>
        <end position="40"/>
    </location>
</feature>
<evidence type="ECO:0000313" key="4">
    <source>
        <dbReference type="Proteomes" id="UP000197025"/>
    </source>
</evidence>